<dbReference type="OrthoDB" id="3805529at2"/>
<evidence type="ECO:0000313" key="2">
    <source>
        <dbReference type="EMBL" id="AFS79083.1"/>
    </source>
</evidence>
<protein>
    <submittedName>
        <fullName evidence="2">Uncharacterized protein</fullName>
    </submittedName>
</protein>
<name>K0AZ61_GOTA9</name>
<dbReference type="HOGENOM" id="CLU_023389_0_0_9"/>
<keyword evidence="3" id="KW-1185">Reference proteome</keyword>
<feature type="transmembrane region" description="Helical" evidence="1">
    <location>
        <begin position="400"/>
        <end position="421"/>
    </location>
</feature>
<dbReference type="eggNOG" id="ENOG502Z8QQ">
    <property type="taxonomic scope" value="Bacteria"/>
</dbReference>
<reference evidence="2 3" key="1">
    <citation type="journal article" date="2012" name="PLoS ONE">
        <title>The purine-utilizing bacterium Clostridium acidurici 9a: a genome-guided metabolic reconsideration.</title>
        <authorList>
            <person name="Hartwich K."/>
            <person name="Poehlein A."/>
            <person name="Daniel R."/>
        </authorList>
    </citation>
    <scope>NUCLEOTIDE SEQUENCE [LARGE SCALE GENOMIC DNA]</scope>
    <source>
        <strain evidence="3">ATCC 7906 / DSM 604 / BCRC 14475 / CIP 104303 / KCTC 5404 / NCIMB 10678 / 9a</strain>
    </source>
</reference>
<dbReference type="EMBL" id="CP003326">
    <property type="protein sequence ID" value="AFS79083.1"/>
    <property type="molecule type" value="Genomic_DNA"/>
</dbReference>
<feature type="transmembrane region" description="Helical" evidence="1">
    <location>
        <begin position="578"/>
        <end position="595"/>
    </location>
</feature>
<evidence type="ECO:0000256" key="1">
    <source>
        <dbReference type="SAM" id="Phobius"/>
    </source>
</evidence>
<feature type="transmembrane region" description="Helical" evidence="1">
    <location>
        <begin position="428"/>
        <end position="446"/>
    </location>
</feature>
<feature type="transmembrane region" description="Helical" evidence="1">
    <location>
        <begin position="452"/>
        <end position="472"/>
    </location>
</feature>
<keyword evidence="1" id="KW-1133">Transmembrane helix</keyword>
<sequence length="719" mass="82252">MKKNRILIIFILIGILASSVLSFNRMSVEAKNKNIDITLDLKEIEKLSEQSNQDVSWWLKNFKKWGVNSVALNEESFEQMVDENKPIEIKVVGDIIKDIHWKDKYPKELVSYLEEKDMDRYDLVATTNSESLYKFIEKGLEERYNPKKYKIIESGDEYIFVLDGTSKEALYEKGLVLIDSKGKPYVEQKELAGSKLMKLGLGYDPEKVKMIKDSGLDVIIRPFNYNPGWTGKKHVEASLNEYKKLNVEPKYMLFTGEEVLGYPNNIDIVKKFVKDNNTKIGLIESGVQRGHVKQKGIEDFTRELSYNAVRTFSVEPYIQERYKYYNYEGAEEIENTLYRAVTERNIRLIYFRPFKHDSTTYVTDYKEYEKTFNDFKNRIAEHGMTLGESSVMEPNVTNSILKMLIALGVLGGGILLVQYILNINDKFKTIKIVLGIPFIIAMYLLMPSFSEKIFALLAAIVFPSLSMVYFCSRLKTDYLDESKKGTLKNSIISGIRDLIVMVLISSIGALFVASTLSSIEYLLEMGIFRGVKPAQLMPIVIYLILFLGYFGYKKDKDKNNNKVTISDLKELLMDNIKILYVILGVGLLGVGYVYLARTGHETNIQPSNIEMIGRNFLEFKLIARPRTKEFLMAFPAVIIACDMAFNKRKLGVFITGLMIVLGQTSIVNTFSHLRTPMYLSIIRTGYGLLFGVAVGIIYLIILKAIVKTLDTLRGEFFNE</sequence>
<proteinExistence type="predicted"/>
<dbReference type="STRING" id="1128398.Curi_c20790"/>
<dbReference type="RefSeq" id="WP_014968219.1">
    <property type="nucleotide sequence ID" value="NC_018664.1"/>
</dbReference>
<feature type="transmembrane region" description="Helical" evidence="1">
    <location>
        <begin position="493"/>
        <end position="514"/>
    </location>
</feature>
<feature type="transmembrane region" description="Helical" evidence="1">
    <location>
        <begin position="652"/>
        <end position="673"/>
    </location>
</feature>
<accession>K0AZ61</accession>
<feature type="transmembrane region" description="Helical" evidence="1">
    <location>
        <begin position="534"/>
        <end position="552"/>
    </location>
</feature>
<keyword evidence="1" id="KW-0472">Membrane</keyword>
<dbReference type="AlphaFoldDB" id="K0AZ61"/>
<dbReference type="Proteomes" id="UP000006094">
    <property type="component" value="Chromosome"/>
</dbReference>
<evidence type="ECO:0000313" key="3">
    <source>
        <dbReference type="Proteomes" id="UP000006094"/>
    </source>
</evidence>
<dbReference type="KEGG" id="cad:Curi_c20790"/>
<dbReference type="Pfam" id="PF18949">
    <property type="entry name" value="DUF5693"/>
    <property type="match status" value="1"/>
</dbReference>
<feature type="transmembrane region" description="Helical" evidence="1">
    <location>
        <begin position="685"/>
        <end position="706"/>
    </location>
</feature>
<dbReference type="InterPro" id="IPR043748">
    <property type="entry name" value="DUF5693"/>
</dbReference>
<organism evidence="2 3">
    <name type="scientific">Gottschalkia acidurici (strain ATCC 7906 / DSM 604 / BCRC 14475 / CIP 104303 / KCTC 5404 / NCIMB 10678 / 9a)</name>
    <name type="common">Clostridium acidurici</name>
    <dbReference type="NCBI Taxonomy" id="1128398"/>
    <lineage>
        <taxon>Bacteria</taxon>
        <taxon>Bacillati</taxon>
        <taxon>Bacillota</taxon>
        <taxon>Tissierellia</taxon>
        <taxon>Tissierellales</taxon>
        <taxon>Gottschalkiaceae</taxon>
        <taxon>Gottschalkia</taxon>
    </lineage>
</organism>
<gene>
    <name evidence="2" type="ordered locus">Curi_c20790</name>
</gene>
<keyword evidence="1" id="KW-0812">Transmembrane</keyword>